<accession>A0A2N5XV12</accession>
<dbReference type="Pfam" id="PF02361">
    <property type="entry name" value="CbiQ"/>
    <property type="match status" value="1"/>
</dbReference>
<evidence type="ECO:0000256" key="4">
    <source>
        <dbReference type="ARBA" id="ARBA00022989"/>
    </source>
</evidence>
<comment type="subcellular location">
    <subcellularLocation>
        <location evidence="1">Membrane</location>
        <topology evidence="1">Multi-pass membrane protein</topology>
    </subcellularLocation>
</comment>
<protein>
    <submittedName>
        <fullName evidence="7">ABC transporter permease</fullName>
    </submittedName>
</protein>
<dbReference type="OrthoDB" id="5868344at2"/>
<evidence type="ECO:0000313" key="8">
    <source>
        <dbReference type="Proteomes" id="UP000234881"/>
    </source>
</evidence>
<evidence type="ECO:0000256" key="3">
    <source>
        <dbReference type="ARBA" id="ARBA00022692"/>
    </source>
</evidence>
<dbReference type="Proteomes" id="UP000234881">
    <property type="component" value="Unassembled WGS sequence"/>
</dbReference>
<dbReference type="GO" id="GO:0005886">
    <property type="term" value="C:plasma membrane"/>
    <property type="evidence" value="ECO:0007669"/>
    <property type="project" value="UniProtKB-ARBA"/>
</dbReference>
<proteinExistence type="inferred from homology"/>
<dbReference type="RefSeq" id="WP_101532602.1">
    <property type="nucleotide sequence ID" value="NZ_JBFHIU010000001.1"/>
</dbReference>
<sequence length="206" mass="22448">MLSLTVETKSWMHKLPVPLKLGLLCLATLLMLPVTNWMIALAAMATVAALYLTAGWAFAQVGITRLKPLVYLVGLIFIYHVVTGRIEEGLTISLKLFAMVSLANLVTMTSRLDDMMAVVETLSKPLHRVGLPPRTLGLAMGLVIRFTPVFLKKGELLNEAWRARSAKRASPRLLVPLALGALDDADYVADALRARGGLSSAEEIKK</sequence>
<keyword evidence="8" id="KW-1185">Reference proteome</keyword>
<comment type="caution">
    <text evidence="7">The sequence shown here is derived from an EMBL/GenBank/DDBJ whole genome shotgun (WGS) entry which is preliminary data.</text>
</comment>
<dbReference type="AlphaFoldDB" id="A0A2N5XV12"/>
<organism evidence="7 8">
    <name type="scientific">Cohaesibacter celericrescens</name>
    <dbReference type="NCBI Taxonomy" id="2067669"/>
    <lineage>
        <taxon>Bacteria</taxon>
        <taxon>Pseudomonadati</taxon>
        <taxon>Pseudomonadota</taxon>
        <taxon>Alphaproteobacteria</taxon>
        <taxon>Hyphomicrobiales</taxon>
        <taxon>Cohaesibacteraceae</taxon>
    </lineage>
</organism>
<evidence type="ECO:0000256" key="5">
    <source>
        <dbReference type="ARBA" id="ARBA00023136"/>
    </source>
</evidence>
<dbReference type="EMBL" id="PKUQ01000008">
    <property type="protein sequence ID" value="PLW78351.1"/>
    <property type="molecule type" value="Genomic_DNA"/>
</dbReference>
<evidence type="ECO:0000256" key="1">
    <source>
        <dbReference type="ARBA" id="ARBA00004141"/>
    </source>
</evidence>
<keyword evidence="3 6" id="KW-0812">Transmembrane</keyword>
<keyword evidence="5 6" id="KW-0472">Membrane</keyword>
<dbReference type="CDD" id="cd16914">
    <property type="entry name" value="EcfT"/>
    <property type="match status" value="1"/>
</dbReference>
<feature type="transmembrane region" description="Helical" evidence="6">
    <location>
        <begin position="21"/>
        <end position="54"/>
    </location>
</feature>
<evidence type="ECO:0000313" key="7">
    <source>
        <dbReference type="EMBL" id="PLW78351.1"/>
    </source>
</evidence>
<comment type="similarity">
    <text evidence="2">Belongs to the CbiQ family.</text>
</comment>
<feature type="transmembrane region" description="Helical" evidence="6">
    <location>
        <begin position="66"/>
        <end position="82"/>
    </location>
</feature>
<reference evidence="7 8" key="1">
    <citation type="submission" date="2018-01" db="EMBL/GenBank/DDBJ databases">
        <title>The draft genome sequence of Cohaesibacter sp. H1304.</title>
        <authorList>
            <person name="Wang N.-N."/>
            <person name="Du Z.-J."/>
        </authorList>
    </citation>
    <scope>NUCLEOTIDE SEQUENCE [LARGE SCALE GENOMIC DNA]</scope>
    <source>
        <strain evidence="7 8">H1304</strain>
    </source>
</reference>
<evidence type="ECO:0000256" key="6">
    <source>
        <dbReference type="SAM" id="Phobius"/>
    </source>
</evidence>
<evidence type="ECO:0000256" key="2">
    <source>
        <dbReference type="ARBA" id="ARBA00008564"/>
    </source>
</evidence>
<name>A0A2N5XV12_9HYPH</name>
<dbReference type="InterPro" id="IPR003339">
    <property type="entry name" value="ABC/ECF_trnsptr_transmembrane"/>
</dbReference>
<gene>
    <name evidence="7" type="ORF">C0081_04450</name>
</gene>
<keyword evidence="4 6" id="KW-1133">Transmembrane helix</keyword>